<keyword evidence="4 8" id="KW-0106">Calcium</keyword>
<feature type="domain" description="Cadherin" evidence="14">
    <location>
        <begin position="3098"/>
        <end position="3201"/>
    </location>
</feature>
<feature type="signal peptide" evidence="12">
    <location>
        <begin position="1"/>
        <end position="18"/>
    </location>
</feature>
<evidence type="ECO:0000256" key="4">
    <source>
        <dbReference type="ARBA" id="ARBA00022837"/>
    </source>
</evidence>
<feature type="domain" description="Cadherin" evidence="14">
    <location>
        <begin position="2694"/>
        <end position="2795"/>
    </location>
</feature>
<feature type="transmembrane region" description="Helical" evidence="11">
    <location>
        <begin position="3680"/>
        <end position="3698"/>
    </location>
</feature>
<feature type="domain" description="EGF-like" evidence="13">
    <location>
        <begin position="3405"/>
        <end position="3441"/>
    </location>
</feature>
<feature type="chain" id="PRO_5045081802" evidence="12">
    <location>
        <begin position="19"/>
        <end position="3803"/>
    </location>
</feature>
<dbReference type="SMART" id="SM00179">
    <property type="entry name" value="EGF_CA"/>
    <property type="match status" value="3"/>
</dbReference>
<keyword evidence="3" id="KW-0677">Repeat</keyword>
<feature type="domain" description="Cadherin" evidence="14">
    <location>
        <begin position="2393"/>
        <end position="2493"/>
    </location>
</feature>
<feature type="domain" description="Cadherin" evidence="14">
    <location>
        <begin position="2299"/>
        <end position="2385"/>
    </location>
</feature>
<keyword evidence="16" id="KW-1185">Reference proteome</keyword>
<feature type="domain" description="Cadherin" evidence="14">
    <location>
        <begin position="2477"/>
        <end position="2575"/>
    </location>
</feature>
<dbReference type="PROSITE" id="PS00022">
    <property type="entry name" value="EGF_1"/>
    <property type="match status" value="3"/>
</dbReference>
<evidence type="ECO:0000256" key="10">
    <source>
        <dbReference type="PROSITE-ProRule" id="PRU00302"/>
    </source>
</evidence>
<dbReference type="PROSITE" id="PS01186">
    <property type="entry name" value="EGF_2"/>
    <property type="match status" value="3"/>
</dbReference>
<evidence type="ECO:0000256" key="12">
    <source>
        <dbReference type="SAM" id="SignalP"/>
    </source>
</evidence>
<feature type="domain" description="Cadherin" evidence="14">
    <location>
        <begin position="1645"/>
        <end position="1731"/>
    </location>
</feature>
<dbReference type="SUPFAM" id="SSF57196">
    <property type="entry name" value="EGF/Laminin"/>
    <property type="match status" value="3"/>
</dbReference>
<evidence type="ECO:0000259" key="15">
    <source>
        <dbReference type="PROSITE" id="PS50923"/>
    </source>
</evidence>
<dbReference type="Pfam" id="PF00028">
    <property type="entry name" value="Cadherin"/>
    <property type="match status" value="4"/>
</dbReference>
<protein>
    <submittedName>
        <fullName evidence="17">Protocadherin Fat 4 isoform X2</fullName>
    </submittedName>
</protein>
<dbReference type="PROSITE" id="PS50268">
    <property type="entry name" value="CADHERIN_2"/>
    <property type="match status" value="25"/>
</dbReference>
<evidence type="ECO:0000256" key="9">
    <source>
        <dbReference type="PROSITE-ProRule" id="PRU00076"/>
    </source>
</evidence>
<evidence type="ECO:0000259" key="14">
    <source>
        <dbReference type="PROSITE" id="PS50268"/>
    </source>
</evidence>
<feature type="domain" description="Cadherin" evidence="14">
    <location>
        <begin position="1731"/>
        <end position="1842"/>
    </location>
</feature>
<evidence type="ECO:0000256" key="3">
    <source>
        <dbReference type="ARBA" id="ARBA00022737"/>
    </source>
</evidence>
<dbReference type="InterPro" id="IPR018097">
    <property type="entry name" value="EGF_Ca-bd_CS"/>
</dbReference>
<feature type="domain" description="Cadherin" evidence="14">
    <location>
        <begin position="1312"/>
        <end position="1407"/>
    </location>
</feature>
<feature type="domain" description="Sushi" evidence="15">
    <location>
        <begin position="511"/>
        <end position="564"/>
    </location>
</feature>
<evidence type="ECO:0000259" key="13">
    <source>
        <dbReference type="PROSITE" id="PS50026"/>
    </source>
</evidence>
<dbReference type="CDD" id="cd11304">
    <property type="entry name" value="Cadherin_repeat"/>
    <property type="match status" value="23"/>
</dbReference>
<keyword evidence="6 9" id="KW-1015">Disulfide bond</keyword>
<keyword evidence="10" id="KW-0768">Sushi</keyword>
<dbReference type="InterPro" id="IPR000884">
    <property type="entry name" value="TSP1_rpt"/>
</dbReference>
<dbReference type="PROSITE" id="PS50092">
    <property type="entry name" value="TSP1"/>
    <property type="match status" value="8"/>
</dbReference>
<dbReference type="CDD" id="cd00054">
    <property type="entry name" value="EGF_CA"/>
    <property type="match status" value="2"/>
</dbReference>
<dbReference type="PRINTS" id="PR00205">
    <property type="entry name" value="CADHERIN"/>
</dbReference>
<evidence type="ECO:0000313" key="16">
    <source>
        <dbReference type="Proteomes" id="UP001652625"/>
    </source>
</evidence>
<dbReference type="SMART" id="SM00181">
    <property type="entry name" value="EGF"/>
    <property type="match status" value="6"/>
</dbReference>
<dbReference type="Gene3D" id="2.10.25.10">
    <property type="entry name" value="Laminin"/>
    <property type="match status" value="3"/>
</dbReference>
<accession>A0ABM4CVR3</accession>
<feature type="domain" description="Cadherin" evidence="14">
    <location>
        <begin position="2996"/>
        <end position="3097"/>
    </location>
</feature>
<dbReference type="SUPFAM" id="SSF82895">
    <property type="entry name" value="TSP-1 type 1 repeat"/>
    <property type="match status" value="6"/>
</dbReference>
<dbReference type="Proteomes" id="UP001652625">
    <property type="component" value="Chromosome 11"/>
</dbReference>
<dbReference type="InterPro" id="IPR002126">
    <property type="entry name" value="Cadherin-like_dom"/>
</dbReference>
<dbReference type="SUPFAM" id="SSF49313">
    <property type="entry name" value="Cadherin-like"/>
    <property type="match status" value="23"/>
</dbReference>
<dbReference type="InterPro" id="IPR015919">
    <property type="entry name" value="Cadherin-like_sf"/>
</dbReference>
<reference evidence="17" key="1">
    <citation type="submission" date="2025-08" db="UniProtKB">
        <authorList>
            <consortium name="RefSeq"/>
        </authorList>
    </citation>
    <scope>IDENTIFICATION</scope>
</reference>
<feature type="domain" description="Cadherin" evidence="14">
    <location>
        <begin position="2064"/>
        <end position="2155"/>
    </location>
</feature>
<feature type="domain" description="Cadherin" evidence="14">
    <location>
        <begin position="1857"/>
        <end position="1942"/>
    </location>
</feature>
<dbReference type="InterPro" id="IPR000742">
    <property type="entry name" value="EGF"/>
</dbReference>
<keyword evidence="2 12" id="KW-0732">Signal</keyword>
<dbReference type="PROSITE" id="PS50923">
    <property type="entry name" value="SUSHI"/>
    <property type="match status" value="1"/>
</dbReference>
<feature type="domain" description="Cadherin" evidence="14">
    <location>
        <begin position="2173"/>
        <end position="2281"/>
    </location>
</feature>
<evidence type="ECO:0000256" key="1">
    <source>
        <dbReference type="ARBA" id="ARBA00004370"/>
    </source>
</evidence>
<dbReference type="Pfam" id="PF19028">
    <property type="entry name" value="TSP1_spondin"/>
    <property type="match status" value="1"/>
</dbReference>
<feature type="disulfide bond" evidence="9">
    <location>
        <begin position="3431"/>
        <end position="3440"/>
    </location>
</feature>
<dbReference type="InterPro" id="IPR001881">
    <property type="entry name" value="EGF-like_Ca-bd_dom"/>
</dbReference>
<feature type="domain" description="Cadherin" evidence="14">
    <location>
        <begin position="3216"/>
        <end position="3337"/>
    </location>
</feature>
<feature type="domain" description="Cadherin" evidence="14">
    <location>
        <begin position="2583"/>
        <end position="2687"/>
    </location>
</feature>
<dbReference type="InterPro" id="IPR036383">
    <property type="entry name" value="TSP1_rpt_sf"/>
</dbReference>
<dbReference type="PROSITE" id="PS50026">
    <property type="entry name" value="EGF_3"/>
    <property type="match status" value="3"/>
</dbReference>
<evidence type="ECO:0000256" key="2">
    <source>
        <dbReference type="ARBA" id="ARBA00022729"/>
    </source>
</evidence>
<evidence type="ECO:0000313" key="17">
    <source>
        <dbReference type="RefSeq" id="XP_065666030.1"/>
    </source>
</evidence>
<evidence type="ECO:0000256" key="7">
    <source>
        <dbReference type="ARBA" id="ARBA00023180"/>
    </source>
</evidence>
<dbReference type="SUPFAM" id="SSF57535">
    <property type="entry name" value="Complement control module/SCR domain"/>
    <property type="match status" value="1"/>
</dbReference>
<feature type="disulfide bond" evidence="10">
    <location>
        <begin position="535"/>
        <end position="562"/>
    </location>
</feature>
<dbReference type="CDD" id="cd00033">
    <property type="entry name" value="CCP"/>
    <property type="match status" value="1"/>
</dbReference>
<keyword evidence="11" id="KW-1133">Transmembrane helix</keyword>
<comment type="subcellular location">
    <subcellularLocation>
        <location evidence="1">Membrane</location>
    </subcellularLocation>
</comment>
<keyword evidence="9" id="KW-0245">EGF-like domain</keyword>
<feature type="disulfide bond" evidence="9">
    <location>
        <begin position="3447"/>
        <end position="3457"/>
    </location>
</feature>
<feature type="domain" description="Cadherin" evidence="14">
    <location>
        <begin position="1949"/>
        <end position="2055"/>
    </location>
</feature>
<keyword evidence="7" id="KW-0325">Glycoprotein</keyword>
<evidence type="ECO:0000256" key="8">
    <source>
        <dbReference type="PROSITE-ProRule" id="PRU00043"/>
    </source>
</evidence>
<feature type="domain" description="Cadherin" evidence="14">
    <location>
        <begin position="1522"/>
        <end position="1630"/>
    </location>
</feature>
<dbReference type="InterPro" id="IPR035976">
    <property type="entry name" value="Sushi/SCR/CCP_sf"/>
</dbReference>
<feature type="domain" description="Cadherin" evidence="14">
    <location>
        <begin position="1024"/>
        <end position="1108"/>
    </location>
</feature>
<dbReference type="Gene3D" id="2.20.100.10">
    <property type="entry name" value="Thrombospondin type-1 (TSP1) repeat"/>
    <property type="match status" value="7"/>
</dbReference>
<feature type="domain" description="Cadherin" evidence="14">
    <location>
        <begin position="892"/>
        <end position="1007"/>
    </location>
</feature>
<feature type="disulfide bond" evidence="9">
    <location>
        <begin position="3393"/>
        <end position="3402"/>
    </location>
</feature>
<evidence type="ECO:0000256" key="6">
    <source>
        <dbReference type="ARBA" id="ARBA00023157"/>
    </source>
</evidence>
<dbReference type="InterPro" id="IPR000152">
    <property type="entry name" value="EGF-type_Asp/Asn_hydroxyl_site"/>
</dbReference>
<dbReference type="Pfam" id="PF00090">
    <property type="entry name" value="TSP_1"/>
    <property type="match status" value="6"/>
</dbReference>
<feature type="domain" description="Cadherin" evidence="14">
    <location>
        <begin position="1416"/>
        <end position="1504"/>
    </location>
</feature>
<dbReference type="InterPro" id="IPR000436">
    <property type="entry name" value="Sushi_SCR_CCP_dom"/>
</dbReference>
<dbReference type="GeneID" id="100204612"/>
<evidence type="ECO:0000256" key="5">
    <source>
        <dbReference type="ARBA" id="ARBA00023136"/>
    </source>
</evidence>
<gene>
    <name evidence="17" type="primary">LOC100204612</name>
</gene>
<comment type="caution">
    <text evidence="9">Lacks conserved residue(s) required for the propagation of feature annotation.</text>
</comment>
<dbReference type="InterPro" id="IPR044004">
    <property type="entry name" value="TSP1_spondin_dom"/>
</dbReference>
<feature type="domain" description="Cadherin" evidence="14">
    <location>
        <begin position="579"/>
        <end position="671"/>
    </location>
</feature>
<keyword evidence="5 11" id="KW-0472">Membrane</keyword>
<keyword evidence="11" id="KW-0812">Transmembrane</keyword>
<dbReference type="Gene3D" id="2.60.40.60">
    <property type="entry name" value="Cadherins"/>
    <property type="match status" value="23"/>
</dbReference>
<evidence type="ECO:0000256" key="11">
    <source>
        <dbReference type="SAM" id="Phobius"/>
    </source>
</evidence>
<dbReference type="SMART" id="SM00209">
    <property type="entry name" value="TSP1"/>
    <property type="match status" value="8"/>
</dbReference>
<dbReference type="SMART" id="SM00112">
    <property type="entry name" value="CA"/>
    <property type="match status" value="24"/>
</dbReference>
<name>A0ABM4CVR3_HYDVU</name>
<feature type="domain" description="Cadherin" evidence="14">
    <location>
        <begin position="791"/>
        <end position="888"/>
    </location>
</feature>
<dbReference type="RefSeq" id="XP_065666030.1">
    <property type="nucleotide sequence ID" value="XM_065809958.1"/>
</dbReference>
<sequence length="3803" mass="426712">MLFPSKFLLIIFIKETLSCSPSCKPKDCILSYWSSWTLCSASCGPSGARQRTRFVQEQPECNGNCNKALKETENCNTKCCPMNCTFTYGDWSPCIGCGLHGTRSRAKSIQSPASCGGFCLDTNVEIESCDTKRCCPVDCTVSEWTSWSPCFAACEKTAIVTRLRTVQKHNSCNGKSCPVLNETNSCNGPTCCPHDCEYSDWSAWEVCSGSCQGGTQKRKRSLTKQATCNGTCSNELFQTKACIVQPVKCQLSSWESWSSCISVNGKCGNGTQMRVRTIEVKPVCDNPCGNLTETKNCLYGCCPVNCEYGQWGKWSNCSNQCGPGLRSRERQIQTIDECGGLSCSQSDLKATEFCTENNDLDCILTKWSSWFNCSTECGSGFSQRNRSIIQQPKCNGKSCESLFESKTCTSYNSNKDCVVSLWGAWGTCQSNCSLSTMKRVRNVLSPSICMGKKCPFLEEIVPCGEVNGGCEHVCYRGVCSCYPGYIIKNQTKCFPKDCGLLTIDLCKSSDQLCKNPSVLCPGNNTLFPTLCKLECPLGFKLFGKDTVSCQSSGQWTQTQSICNSLNEPPSQIILSKYDFSENLPSGFQIGVLYSVDKNKNDTHTYTLLKDDCGCFTIFENQLKTLKVFNYEEENSAHFQVTIRSTDNGYPSLSIEESFQLILSDVNEKPLDILLSGNSIKENSKEDVLVGKLEAIDVDANQTFMYRMVDSSHGLFVIESNELKTSSRNVKCIPPTYPQEFCPLNFEIQKVHYITIEVYDNGVPSLSFIKNFSIYLLDINDPPYNLILSSNSVKENSLVNTFIGQFSAQDEENQTLSFLLLDDDNSSFTLSSAKLYKSKSSDYEATKSHFIHVQVSDDGDPINLIDKWFIINVEDENEPPVNVTFLPTFQVTIHNLTEINIFENITANNFNVGKFVIYDADNIQSIEVELLETFNGTFILDNSTHFKCINIKEKEAQSKCEVNLFVNKNLDFESRSIYSINIKITDRNHSIQYIFQVNVIDCNDAPISILINDTKVASIYENSFGAMIGKLTTVDPDFEQQYEYKLFDSFEYFEIVGSILMLKKNVSTDYESQSFFVISIISIDNGNPPQYILDQIRVNILDVNDPPTNVTLSVFEIDENLSPDTLFANVIIIDQDVKAPDYKSHPCFLSNNTYFKIVENVLYVLMPANFEQTSFIYINLVCQDQFVQVKNAFIVTVNDVNEAPSEIMLSTHEYSENLPPQLIATLFTVDPDVYLDGNQHVFTYKILTNQDQVTVNGSNLLAIKTFNFEVLSLITFEIQVIDSGGLTLSQLKTIKIVDQNDPPSDILISSDKVYENSVQYTLVGSLTVIDEDQHQSFVCISNGSKSSPLEIYGNHVMVAWDGSRNDHLNFETNPLLSLPVVCTDNGNPRYSIYKNLTIYVLDENDPPYNLTLSNYYINETDPIGTIIGKFNALDEDIGQSLSFFIVGGDSQYFKIETQCLIKFANFTQTGVYKIIVEVVDNGSPPMKIKSNFLIDVINVNEAPIATVITSADGLLIFNDNFPSINENCDIGSVVGTIFSYDPDKNATLSITLDNTESGIFALDNKIFCYNTSSLVDGTTCKVKLLVNSYLDYEEASFHLITIRSQDQNGLLHVQKFVITVFDMNDKPTNVFLNGLHNVAVHENIQGVFIGDITTMDQDTNQSFIYTLSETYALELFEIDRNKLFLKSNISLDYEQESVYNFSIVSTDSGTPQKNITVRFSVNVEDVNEAPILIEVSNLSVAENSPSTTFIGSITVKDPDNIKSVTQYHECWVTGSFLLFNVQTYKNTQENIVNELYVMKNGLDYEVASFFTITISCKDSGNPSLIFHQTFNISVIDVNEAPYAILLSANSILENTNPTVIGSFSTRDPDNVGSSIQLFNYTLLNVSVPFEIIGHELKTKQELDYEFQSNWIIFVKSTDNGNPNLSFIQSFTIFVIDINEAPTDILLSSSQFEENSQKDTVVSYLTAIDVDRLPDGRNQKYTFSLIENFKGVFRIISDQLQIAEDYNQCSKTNNCFLNFEKNPLLQLKIKVTDDGVPVKFYEKSVSVQLKDVNDPPWNLTLSSNIVKENSPIGFEIGIFSAQDEDFNQSLTFYLINDTSGFFEIGSNGSLVIKRHLNFEMQEVYLIKVEVVDDGNPSLSNEKTFSIFVQDINEAPAELHISDKGAAARFFINEPEIFENLPPDTVLGTLEAIDHDYVELLTFELLDSHKYLRLKPNSTTCTSYTQGQSGSYTVCDVKVMTNTILNFEETASLVFTVKVKDNQNLTHLQSFKLKVLDKNDAPTNITLQGKHDAFVNENELYTAIGTLDTTDEDVNQTFVYSVIDNSHFAVVKSINGESQLYTSYIPLDYEIVQNHTITILSIDSGSPALSFSQQIVIHVLDVNEAPSEIILSKLHVFENSPPNTVVGVISVIDPDVLSNQTHFCSIDSFKFVINNALLFTLASLDYEISSHETINIVCTDSGSPPKSLKRTFMINVEDVNESPIDILLTNNNVPENCICVFGHFSVIDPDKDDSHNLTITSGTENFEILGSEIKSKNLLNFENRSEYLIEVLAMDLKGLFIKKTFKIFVEDRNDPPSNLECTLSNIPETSLFGTFIGECVAVDDDNYQIHNFFISQTFASVGLKHVPINNTVFKIDSTSGALVLGAAKLNYWYSSSYVVTIRVIDNGSPQMSFEKNITIIIEDVLRLPTDILLSQKTVQENSLVGTFVGTINVIDPDNFMTDKYSHFCNLTESTTFEINDNHELVVKSASLDFETTMLYEINVTCFDLDFENKSISRIFFIQVLNINEAPSIVLTPSLIDENNKPGSVVAFFDCRDPDNLNAIIDNLTITSINSYGGQFALLFPFYLVSNILLDYENVSFYTLEVTVTDDGKPPLSLTKNISININNLNEAPTSLSLSSTSFYENQLPGTIVTSIFISDPDQNQNHTCKILDDANFFSMNGSADIKLTSMVDYETISFLSIVVECFDNGSPPLSIKQNFTINILDSNDQPSAINYTISSVLENANFNQLVAELIVEDQDQNQSHLCEAQGTNKHWFYFSNETNGKILVFLMSEKVKLNYETEKSISVFVICHDNGTPPLSIQDRLEFSVIDVNEPATKVFISDSSFIFMNENVAPGTRVGLLECDDPDVGQEIKYNLLGDSNLKFQIDNGNILVVKNLSMFDFESSEFSRVIVNIQVSDTTNQPIVYNGTLEIIAQDVNEPPSNIKYIVNNLISDIHFIAENSTIGSRIGLLLADNPEGPVQMLTFSLLTYKNYFLISYYNNYSSDLVLVKELNVNDISDFTISVEVGDNGIPPLSTVGYIRLIVLRSDPCISGLMHCTSNSECARKNKTTGECLCLPGFEMNLGVCQQIDDCKPSCQKCLVSSKNACLKNNALKCSPCFNGGICTDLHMNYSCECKTGFTGFDCSIDIDDCAPKPCLHNSICEDKFNNYSCHCAPGYKGNNCEQEINECEQNPCYKGNCTDQVDGFLCTCPLDYYGTSCQRYSKFCTLDKCSENFECVPNPISKILEMTFRCVPKNRILSLFIEDKFAVLSPDTAVSLWKLRFENFLLEKVTVPSPWLESTVYDEYVEYKINDVFILNYESIKAAETNNFYISENVTSKVVENQQKTLVRFFAVVQNEVLAENILLYSINKTCEELYVECTQMNKMFGCKICRYVNEFLAQNSVVKPEWGKSKRSREVNLKLIILVCILCGVLLIIVFLFKKYKPCNKNKDYNVYKNSKKTRTNTFTMASRSNSIHLTDVDLMDGQFNPMYGVDEEELQRNKTITPGLYDLLEPDQIFSKQHKTVKKMFDNPLFHHNIYKDKQIN</sequence>
<dbReference type="PANTHER" id="PTHR24027">
    <property type="entry name" value="CADHERIN-23"/>
    <property type="match status" value="1"/>
</dbReference>
<feature type="domain" description="EGF-like" evidence="13">
    <location>
        <begin position="3369"/>
        <end position="3403"/>
    </location>
</feature>
<feature type="domain" description="EGF-like" evidence="13">
    <location>
        <begin position="3443"/>
        <end position="3478"/>
    </location>
</feature>
<dbReference type="PROSITE" id="PS00010">
    <property type="entry name" value="ASX_HYDROXYL"/>
    <property type="match status" value="3"/>
</dbReference>
<dbReference type="InterPro" id="IPR039808">
    <property type="entry name" value="Cadherin"/>
</dbReference>
<feature type="domain" description="Cadherin" evidence="14">
    <location>
        <begin position="1222"/>
        <end position="1304"/>
    </location>
</feature>
<feature type="disulfide bond" evidence="9">
    <location>
        <begin position="3468"/>
        <end position="3477"/>
    </location>
</feature>
<dbReference type="PROSITE" id="PS01187">
    <property type="entry name" value="EGF_CA"/>
    <property type="match status" value="2"/>
</dbReference>
<feature type="domain" description="Cadherin" evidence="14">
    <location>
        <begin position="678"/>
        <end position="783"/>
    </location>
</feature>
<organism evidence="16 17">
    <name type="scientific">Hydra vulgaris</name>
    <name type="common">Hydra</name>
    <name type="synonym">Hydra attenuata</name>
    <dbReference type="NCBI Taxonomy" id="6087"/>
    <lineage>
        <taxon>Eukaryota</taxon>
        <taxon>Metazoa</taxon>
        <taxon>Cnidaria</taxon>
        <taxon>Hydrozoa</taxon>
        <taxon>Hydroidolina</taxon>
        <taxon>Anthoathecata</taxon>
        <taxon>Aplanulata</taxon>
        <taxon>Hydridae</taxon>
        <taxon>Hydra</taxon>
    </lineage>
</organism>
<proteinExistence type="predicted"/>
<dbReference type="PANTHER" id="PTHR24027:SF438">
    <property type="entry name" value="CADHERIN 23"/>
    <property type="match status" value="1"/>
</dbReference>
<dbReference type="Pfam" id="PF00008">
    <property type="entry name" value="EGF"/>
    <property type="match status" value="1"/>
</dbReference>
<feature type="domain" description="Cadherin" evidence="14">
    <location>
        <begin position="2891"/>
        <end position="2989"/>
    </location>
</feature>
<feature type="domain" description="Cadherin" evidence="14">
    <location>
        <begin position="2796"/>
        <end position="2891"/>
    </location>
</feature>